<keyword evidence="10 16" id="KW-0067">ATP-binding</keyword>
<dbReference type="InterPro" id="IPR005766">
    <property type="entry name" value="P5_carboxy_syn"/>
</dbReference>
<evidence type="ECO:0000256" key="11">
    <source>
        <dbReference type="ARBA" id="ARBA00022857"/>
    </source>
</evidence>
<evidence type="ECO:0000256" key="7">
    <source>
        <dbReference type="ARBA" id="ARBA00022679"/>
    </source>
</evidence>
<evidence type="ECO:0000256" key="12">
    <source>
        <dbReference type="ARBA" id="ARBA00023002"/>
    </source>
</evidence>
<dbReference type="InterPro" id="IPR020593">
    <property type="entry name" value="G-glutamylP_reductase_CS"/>
</dbReference>
<dbReference type="InterPro" id="IPR001057">
    <property type="entry name" value="Glu/AcGlu_kinase"/>
</dbReference>
<dbReference type="NCBIfam" id="TIGR00407">
    <property type="entry name" value="proA"/>
    <property type="match status" value="1"/>
</dbReference>
<evidence type="ECO:0000256" key="10">
    <source>
        <dbReference type="ARBA" id="ARBA00022840"/>
    </source>
</evidence>
<reference evidence="20 21" key="1">
    <citation type="journal article" date="2023" name="Commun. Biol.">
        <title>Genome analysis of Parmales, the sister group of diatoms, reveals the evolutionary specialization of diatoms from phago-mixotrophs to photoautotrophs.</title>
        <authorList>
            <person name="Ban H."/>
            <person name="Sato S."/>
            <person name="Yoshikawa S."/>
            <person name="Yamada K."/>
            <person name="Nakamura Y."/>
            <person name="Ichinomiya M."/>
            <person name="Sato N."/>
            <person name="Blanc-Mathieu R."/>
            <person name="Endo H."/>
            <person name="Kuwata A."/>
            <person name="Ogata H."/>
        </authorList>
    </citation>
    <scope>NUCLEOTIDE SEQUENCE [LARGE SCALE GENOMIC DNA]</scope>
</reference>
<dbReference type="Pfam" id="PF00696">
    <property type="entry name" value="AA_kinase"/>
    <property type="match status" value="1"/>
</dbReference>
<dbReference type="PANTHER" id="PTHR11063:SF8">
    <property type="entry name" value="DELTA-1-PYRROLINE-5-CARBOXYLATE SYNTHASE"/>
    <property type="match status" value="1"/>
</dbReference>
<evidence type="ECO:0000256" key="1">
    <source>
        <dbReference type="ARBA" id="ARBA00004985"/>
    </source>
</evidence>
<dbReference type="HAMAP" id="MF_00412">
    <property type="entry name" value="ProA"/>
    <property type="match status" value="1"/>
</dbReference>
<evidence type="ECO:0000256" key="3">
    <source>
        <dbReference type="ARBA" id="ARBA00006300"/>
    </source>
</evidence>
<keyword evidence="21" id="KW-1185">Reference proteome</keyword>
<dbReference type="Gene3D" id="3.40.309.10">
    <property type="entry name" value="Aldehyde Dehydrogenase, Chain A, domain 2"/>
    <property type="match status" value="1"/>
</dbReference>
<accession>A0ABQ6MG08</accession>
<dbReference type="InterPro" id="IPR036393">
    <property type="entry name" value="AceGlu_kinase-like_sf"/>
</dbReference>
<dbReference type="SUPFAM" id="SSF53633">
    <property type="entry name" value="Carbamate kinase-like"/>
    <property type="match status" value="1"/>
</dbReference>
<feature type="compositionally biased region" description="Low complexity" evidence="17">
    <location>
        <begin position="11"/>
        <end position="21"/>
    </location>
</feature>
<keyword evidence="11 16" id="KW-0521">NADP</keyword>
<dbReference type="Pfam" id="PF00171">
    <property type="entry name" value="Aldedh"/>
    <property type="match status" value="1"/>
</dbReference>
<comment type="pathway">
    <text evidence="2 16">Amino-acid biosynthesis; L-proline biosynthesis; L-glutamate 5-semialdehyde from L-glutamate: step 1/2.</text>
</comment>
<keyword evidence="8 16" id="KW-0547">Nucleotide-binding</keyword>
<evidence type="ECO:0000256" key="9">
    <source>
        <dbReference type="ARBA" id="ARBA00022777"/>
    </source>
</evidence>
<keyword evidence="9 16" id="KW-0418">Kinase</keyword>
<dbReference type="PRINTS" id="PR00474">
    <property type="entry name" value="GLU5KINASE"/>
</dbReference>
<comment type="similarity">
    <text evidence="3 16">In the C-terminal section; belongs to the gamma-glutamyl phosphate reductase family.</text>
</comment>
<dbReference type="CDD" id="cd07079">
    <property type="entry name" value="ALDH_F18-19_ProA-GPR"/>
    <property type="match status" value="1"/>
</dbReference>
<comment type="catalytic activity">
    <reaction evidence="14 16">
        <text>L-glutamate 5-semialdehyde + phosphate + NADP(+) = L-glutamyl 5-phosphate + NADPH + H(+)</text>
        <dbReference type="Rhea" id="RHEA:19541"/>
        <dbReference type="ChEBI" id="CHEBI:15378"/>
        <dbReference type="ChEBI" id="CHEBI:43474"/>
        <dbReference type="ChEBI" id="CHEBI:57783"/>
        <dbReference type="ChEBI" id="CHEBI:58066"/>
        <dbReference type="ChEBI" id="CHEBI:58274"/>
        <dbReference type="ChEBI" id="CHEBI:58349"/>
        <dbReference type="EC" id="1.2.1.41"/>
    </reaction>
</comment>
<feature type="domain" description="Aldehyde dehydrogenase" evidence="18">
    <location>
        <begin position="352"/>
        <end position="630"/>
    </location>
</feature>
<keyword evidence="7 16" id="KW-0808">Transferase</keyword>
<evidence type="ECO:0000313" key="20">
    <source>
        <dbReference type="EMBL" id="GMI25378.1"/>
    </source>
</evidence>
<dbReference type="SUPFAM" id="SSF53720">
    <property type="entry name" value="ALDH-like"/>
    <property type="match status" value="1"/>
</dbReference>
<dbReference type="Gene3D" id="3.40.1160.10">
    <property type="entry name" value="Acetylglutamate kinase-like"/>
    <property type="match status" value="1"/>
</dbReference>
<dbReference type="InterPro" id="IPR000965">
    <property type="entry name" value="GPR_dom"/>
</dbReference>
<keyword evidence="5 16" id="KW-0028">Amino-acid biosynthesis</keyword>
<dbReference type="InterPro" id="IPR001048">
    <property type="entry name" value="Asp/Glu/Uridylate_kinase"/>
</dbReference>
<sequence>MSNASNASNAVRVSDPSPSRSLLRTSSRVVVKCGTSVITQPNGHPSLTRIGAICEQISELVAQGRQVVLVSSGAVGYGRKLMRNQALLAGSVRDQMMSPGDGVGNSPGKSGRAAEYSAACAAAGQFGLMNIYSTMFEQVDMKASQLLLTQADFQSPSRLSNLQSCVDQLLAMGVIPIINENDAVSANQGYTNESMFSDNDSLASLCARSFKADALLLLTDVEGVYDRPPSEPNAKLLPFYFDFVDEAGIRRNNSREILIGEKSAQGRGGMQSKIDAAVASVTAPIVPLSSSGDLASLAASNAASSPVQACVVASGDDLSCIRSVFGPYDGSAPRGTLFVNPTSPHFEVAKAEFAAPNKAPDADAREKASSAKAEARKLLSLDYDARRGILNAIADALVDEANVAEILEENAKDLDDAAKSSVDAALVRRLKLSLDKLKTLSSGIAQIASCDDPLGVVKKELEVADGLELTQLTVPIGVLLVIFESRPDSLPQIAALSIASGNGLLLKGGKEAAYSNKCLHRIIGDAIESASGGEVGRDLIGLVQSRNEIASLLGLDDCIDLVIPRGGNALVSHIKANTKIPVLGHADGVCHCFVDAAADVDKALKVVVDGKTDYPAACNAIETVLLHEDTLLNGVAAQILQGLRKAGVKCMGGPRAMTEGLCDVPAEKLKIEYGDLRCTVEVVSGLQQAADHIHKYGSGHTESIVTENKELAEKFLKSVDAACVFHNASNRFADGFRFGMGAEVGISTGRIHARGPCGVESLLTVKWVLRSAGCDTVGEFGRGEKKYTHVVKR</sequence>
<dbReference type="EMBL" id="BRYB01002783">
    <property type="protein sequence ID" value="GMI25378.1"/>
    <property type="molecule type" value="Genomic_DNA"/>
</dbReference>
<evidence type="ECO:0000256" key="5">
    <source>
        <dbReference type="ARBA" id="ARBA00022605"/>
    </source>
</evidence>
<feature type="region of interest" description="Disordered" evidence="17">
    <location>
        <begin position="1"/>
        <end position="21"/>
    </location>
</feature>
<evidence type="ECO:0000259" key="19">
    <source>
        <dbReference type="Pfam" id="PF00696"/>
    </source>
</evidence>
<gene>
    <name evidence="20" type="ORF">TeGR_g11202</name>
</gene>
<evidence type="ECO:0000256" key="2">
    <source>
        <dbReference type="ARBA" id="ARBA00005185"/>
    </source>
</evidence>
<proteinExistence type="inferred from homology"/>
<dbReference type="InterPro" id="IPR016161">
    <property type="entry name" value="Ald_DH/histidinol_DH"/>
</dbReference>
<evidence type="ECO:0000313" key="21">
    <source>
        <dbReference type="Proteomes" id="UP001165060"/>
    </source>
</evidence>
<feature type="domain" description="Aspartate/glutamate/uridylate kinase" evidence="19">
    <location>
        <begin position="28"/>
        <end position="280"/>
    </location>
</feature>
<dbReference type="NCBIfam" id="NF001221">
    <property type="entry name" value="PRK00197.1"/>
    <property type="match status" value="1"/>
</dbReference>
<dbReference type="EC" id="2.7.2.11" evidence="16"/>
<organism evidence="20 21">
    <name type="scientific">Tetraparma gracilis</name>
    <dbReference type="NCBI Taxonomy" id="2962635"/>
    <lineage>
        <taxon>Eukaryota</taxon>
        <taxon>Sar</taxon>
        <taxon>Stramenopiles</taxon>
        <taxon>Ochrophyta</taxon>
        <taxon>Bolidophyceae</taxon>
        <taxon>Parmales</taxon>
        <taxon>Triparmaceae</taxon>
        <taxon>Tetraparma</taxon>
    </lineage>
</organism>
<evidence type="ECO:0000256" key="6">
    <source>
        <dbReference type="ARBA" id="ARBA00022650"/>
    </source>
</evidence>
<keyword evidence="13" id="KW-0511">Multifunctional enzyme</keyword>
<dbReference type="Gene3D" id="3.40.605.10">
    <property type="entry name" value="Aldehyde Dehydrogenase, Chain A, domain 1"/>
    <property type="match status" value="1"/>
</dbReference>
<protein>
    <recommendedName>
        <fullName evidence="16">Delta-1-pyrroline-5-carboxylate synthase</fullName>
    </recommendedName>
    <domain>
        <recommendedName>
            <fullName evidence="16">Glutamate 5-kinase</fullName>
            <shortName evidence="16">GK</shortName>
            <ecNumber evidence="16">2.7.2.11</ecNumber>
        </recommendedName>
        <alternativeName>
            <fullName evidence="16">Gamma-glutamyl kinase</fullName>
        </alternativeName>
    </domain>
    <domain>
        <recommendedName>
            <fullName evidence="16">Gamma-glutamyl phosphate reductase</fullName>
            <shortName evidence="16">GPR</shortName>
            <ecNumber evidence="16">1.2.1.41</ecNumber>
        </recommendedName>
        <alternativeName>
            <fullName evidence="16">Glutamate-5-semialdehyde dehydrogenase</fullName>
        </alternativeName>
        <alternativeName>
            <fullName evidence="16">Glutamyl-gamma-semialdehyde dehydrogenase</fullName>
        </alternativeName>
    </domain>
</protein>
<comment type="similarity">
    <text evidence="4 16">In the N-terminal section; belongs to the glutamate 5-kinase family.</text>
</comment>
<evidence type="ECO:0000256" key="8">
    <source>
        <dbReference type="ARBA" id="ARBA00022741"/>
    </source>
</evidence>
<evidence type="ECO:0000256" key="15">
    <source>
        <dbReference type="ARBA" id="ARBA00049141"/>
    </source>
</evidence>
<dbReference type="EC" id="1.2.1.41" evidence="16"/>
<comment type="catalytic activity">
    <reaction evidence="15 16">
        <text>L-glutamate + ATP = L-glutamyl 5-phosphate + ADP</text>
        <dbReference type="Rhea" id="RHEA:14877"/>
        <dbReference type="ChEBI" id="CHEBI:29985"/>
        <dbReference type="ChEBI" id="CHEBI:30616"/>
        <dbReference type="ChEBI" id="CHEBI:58274"/>
        <dbReference type="ChEBI" id="CHEBI:456216"/>
        <dbReference type="EC" id="2.7.2.11"/>
    </reaction>
</comment>
<evidence type="ECO:0000259" key="18">
    <source>
        <dbReference type="Pfam" id="PF00171"/>
    </source>
</evidence>
<evidence type="ECO:0000256" key="13">
    <source>
        <dbReference type="ARBA" id="ARBA00023268"/>
    </source>
</evidence>
<name>A0ABQ6MG08_9STRA</name>
<comment type="caution">
    <text evidence="20">The sequence shown here is derived from an EMBL/GenBank/DDBJ whole genome shotgun (WGS) entry which is preliminary data.</text>
</comment>
<dbReference type="InterPro" id="IPR015590">
    <property type="entry name" value="Aldehyde_DH_dom"/>
</dbReference>
<evidence type="ECO:0000256" key="17">
    <source>
        <dbReference type="SAM" id="MobiDB-lite"/>
    </source>
</evidence>
<evidence type="ECO:0000256" key="14">
    <source>
        <dbReference type="ARBA" id="ARBA00049024"/>
    </source>
</evidence>
<evidence type="ECO:0000256" key="4">
    <source>
        <dbReference type="ARBA" id="ARBA00009302"/>
    </source>
</evidence>
<dbReference type="PIRSF" id="PIRSF036429">
    <property type="entry name" value="P5C_syn"/>
    <property type="match status" value="1"/>
</dbReference>
<comment type="pathway">
    <text evidence="1 16">Amino-acid biosynthesis; L-proline biosynthesis; L-glutamate 5-semialdehyde from L-glutamate: step 2/2.</text>
</comment>
<evidence type="ECO:0000256" key="16">
    <source>
        <dbReference type="PIRNR" id="PIRNR036429"/>
    </source>
</evidence>
<dbReference type="InterPro" id="IPR016162">
    <property type="entry name" value="Ald_DH_N"/>
</dbReference>
<dbReference type="InterPro" id="IPR016163">
    <property type="entry name" value="Ald_DH_C"/>
</dbReference>
<dbReference type="PROSITE" id="PS01223">
    <property type="entry name" value="PROA"/>
    <property type="match status" value="1"/>
</dbReference>
<dbReference type="Proteomes" id="UP001165060">
    <property type="component" value="Unassembled WGS sequence"/>
</dbReference>
<keyword evidence="6 16" id="KW-0641">Proline biosynthesis</keyword>
<keyword evidence="12 16" id="KW-0560">Oxidoreductase</keyword>
<dbReference type="PANTHER" id="PTHR11063">
    <property type="entry name" value="GLUTAMATE SEMIALDEHYDE DEHYDROGENASE"/>
    <property type="match status" value="1"/>
</dbReference>